<dbReference type="InterPro" id="IPR029058">
    <property type="entry name" value="AB_hydrolase_fold"/>
</dbReference>
<evidence type="ECO:0000259" key="1">
    <source>
        <dbReference type="Pfam" id="PF12697"/>
    </source>
</evidence>
<keyword evidence="3" id="KW-1185">Reference proteome</keyword>
<dbReference type="Gene3D" id="3.40.50.1820">
    <property type="entry name" value="alpha/beta hydrolase"/>
    <property type="match status" value="1"/>
</dbReference>
<proteinExistence type="predicted"/>
<dbReference type="Pfam" id="PF12697">
    <property type="entry name" value="Abhydrolase_6"/>
    <property type="match status" value="1"/>
</dbReference>
<name>A0ABW7WTR7_9NOCA</name>
<dbReference type="GO" id="GO:0016787">
    <property type="term" value="F:hydrolase activity"/>
    <property type="evidence" value="ECO:0007669"/>
    <property type="project" value="UniProtKB-KW"/>
</dbReference>
<dbReference type="RefSeq" id="WP_397090693.1">
    <property type="nucleotide sequence ID" value="NZ_JBIRYO010000001.1"/>
</dbReference>
<sequence>MTRIPVVFIHDVWLHASSWQAWARRFGEHGFSVVVPRWPGEDRGVTGTLRDPSGLGEVGLEALTAHYSRLTRSLGTAPVLIGHGVGGLVAQQLLGANLGCAAVAIAAVPINDIPWALPTELEPTSFADPIDPGPIRLPPSDFRKVFANTTDADEAADLFERFVIAAPPRLLTDIGGSDGSARRYADVHNRRRGPLLLISGQEDRLVPDAVTRSVYKLYGDSSAVSELKQFADRGHCLVIDRGWRSIADHVLAWLDAHGIRPR</sequence>
<reference evidence="2 3" key="1">
    <citation type="submission" date="2024-10" db="EMBL/GenBank/DDBJ databases">
        <title>The Natural Products Discovery Center: Release of the First 8490 Sequenced Strains for Exploring Actinobacteria Biosynthetic Diversity.</title>
        <authorList>
            <person name="Kalkreuter E."/>
            <person name="Kautsar S.A."/>
            <person name="Yang D."/>
            <person name="Bader C.D."/>
            <person name="Teijaro C.N."/>
            <person name="Fluegel L."/>
            <person name="Davis C.M."/>
            <person name="Simpson J.R."/>
            <person name="Lauterbach L."/>
            <person name="Steele A.D."/>
            <person name="Gui C."/>
            <person name="Meng S."/>
            <person name="Li G."/>
            <person name="Viehrig K."/>
            <person name="Ye F."/>
            <person name="Su P."/>
            <person name="Kiefer A.F."/>
            <person name="Nichols A."/>
            <person name="Cepeda A.J."/>
            <person name="Yan W."/>
            <person name="Fan B."/>
            <person name="Jiang Y."/>
            <person name="Adhikari A."/>
            <person name="Zheng C.-J."/>
            <person name="Schuster L."/>
            <person name="Cowan T.M."/>
            <person name="Smanski M.J."/>
            <person name="Chevrette M.G."/>
            <person name="De Carvalho L.P.S."/>
            <person name="Shen B."/>
        </authorList>
    </citation>
    <scope>NUCLEOTIDE SEQUENCE [LARGE SCALE GENOMIC DNA]</scope>
    <source>
        <strain evidence="2 3">NPDC019275</strain>
    </source>
</reference>
<dbReference type="SUPFAM" id="SSF53474">
    <property type="entry name" value="alpha/beta-Hydrolases"/>
    <property type="match status" value="1"/>
</dbReference>
<dbReference type="InterPro" id="IPR000073">
    <property type="entry name" value="AB_hydrolase_1"/>
</dbReference>
<keyword evidence="2" id="KW-0378">Hydrolase</keyword>
<comment type="caution">
    <text evidence="2">The sequence shown here is derived from an EMBL/GenBank/DDBJ whole genome shotgun (WGS) entry which is preliminary data.</text>
</comment>
<protein>
    <submittedName>
        <fullName evidence="2">Alpha/beta hydrolase</fullName>
    </submittedName>
</protein>
<dbReference type="PANTHER" id="PTHR43194">
    <property type="entry name" value="HYDROLASE ALPHA/BETA FOLD FAMILY"/>
    <property type="match status" value="1"/>
</dbReference>
<accession>A0ABW7WTR7</accession>
<dbReference type="Proteomes" id="UP001611415">
    <property type="component" value="Unassembled WGS sequence"/>
</dbReference>
<organism evidence="2 3">
    <name type="scientific">Nocardia xishanensis</name>
    <dbReference type="NCBI Taxonomy" id="238964"/>
    <lineage>
        <taxon>Bacteria</taxon>
        <taxon>Bacillati</taxon>
        <taxon>Actinomycetota</taxon>
        <taxon>Actinomycetes</taxon>
        <taxon>Mycobacteriales</taxon>
        <taxon>Nocardiaceae</taxon>
        <taxon>Nocardia</taxon>
    </lineage>
</organism>
<dbReference type="EMBL" id="JBIRYO010000001">
    <property type="protein sequence ID" value="MFI2472225.1"/>
    <property type="molecule type" value="Genomic_DNA"/>
</dbReference>
<dbReference type="PANTHER" id="PTHR43194:SF5">
    <property type="entry name" value="PIMELOYL-[ACYL-CARRIER PROTEIN] METHYL ESTER ESTERASE"/>
    <property type="match status" value="1"/>
</dbReference>
<dbReference type="InterPro" id="IPR050228">
    <property type="entry name" value="Carboxylesterase_BioH"/>
</dbReference>
<gene>
    <name evidence="2" type="ORF">ACH49W_02515</name>
</gene>
<evidence type="ECO:0000313" key="3">
    <source>
        <dbReference type="Proteomes" id="UP001611415"/>
    </source>
</evidence>
<evidence type="ECO:0000313" key="2">
    <source>
        <dbReference type="EMBL" id="MFI2472225.1"/>
    </source>
</evidence>
<feature type="domain" description="AB hydrolase-1" evidence="1">
    <location>
        <begin position="6"/>
        <end position="241"/>
    </location>
</feature>